<dbReference type="SUPFAM" id="SSF46785">
    <property type="entry name" value="Winged helix' DNA-binding domain"/>
    <property type="match status" value="1"/>
</dbReference>
<dbReference type="PANTHER" id="PTHR30579:SF7">
    <property type="entry name" value="HTH-TYPE TRANSCRIPTIONAL REGULATOR LRHA-RELATED"/>
    <property type="match status" value="1"/>
</dbReference>
<name>A0A7Y8CBU3_9PSED</name>
<keyword evidence="2" id="KW-0805">Transcription regulation</keyword>
<keyword evidence="4" id="KW-0804">Transcription</keyword>
<organism evidence="6 7">
    <name type="scientific">Pseudomonas gingeri</name>
    <dbReference type="NCBI Taxonomy" id="117681"/>
    <lineage>
        <taxon>Bacteria</taxon>
        <taxon>Pseudomonadati</taxon>
        <taxon>Pseudomonadota</taxon>
        <taxon>Gammaproteobacteria</taxon>
        <taxon>Pseudomonadales</taxon>
        <taxon>Pseudomonadaceae</taxon>
        <taxon>Pseudomonas</taxon>
    </lineage>
</organism>
<dbReference type="Gene3D" id="3.40.190.10">
    <property type="entry name" value="Periplasmic binding protein-like II"/>
    <property type="match status" value="2"/>
</dbReference>
<dbReference type="SUPFAM" id="SSF53850">
    <property type="entry name" value="Periplasmic binding protein-like II"/>
    <property type="match status" value="1"/>
</dbReference>
<feature type="domain" description="HTH lysR-type" evidence="5">
    <location>
        <begin position="1"/>
        <end position="61"/>
    </location>
</feature>
<evidence type="ECO:0000256" key="1">
    <source>
        <dbReference type="ARBA" id="ARBA00009437"/>
    </source>
</evidence>
<evidence type="ECO:0000256" key="2">
    <source>
        <dbReference type="ARBA" id="ARBA00023015"/>
    </source>
</evidence>
<keyword evidence="3" id="KW-0238">DNA-binding</keyword>
<dbReference type="InterPro" id="IPR005119">
    <property type="entry name" value="LysR_subst-bd"/>
</dbReference>
<dbReference type="PROSITE" id="PS50931">
    <property type="entry name" value="HTH_LYSR"/>
    <property type="match status" value="1"/>
</dbReference>
<accession>A0A7Y8CBU3</accession>
<dbReference type="Pfam" id="PF03466">
    <property type="entry name" value="LysR_substrate"/>
    <property type="match status" value="1"/>
</dbReference>
<evidence type="ECO:0000313" key="6">
    <source>
        <dbReference type="EMBL" id="NWC12973.1"/>
    </source>
</evidence>
<evidence type="ECO:0000259" key="5">
    <source>
        <dbReference type="PROSITE" id="PS50931"/>
    </source>
</evidence>
<dbReference type="PRINTS" id="PR00039">
    <property type="entry name" value="HTHLYSR"/>
</dbReference>
<evidence type="ECO:0000256" key="4">
    <source>
        <dbReference type="ARBA" id="ARBA00023163"/>
    </source>
</evidence>
<dbReference type="InterPro" id="IPR050176">
    <property type="entry name" value="LTTR"/>
</dbReference>
<evidence type="ECO:0000256" key="3">
    <source>
        <dbReference type="ARBA" id="ARBA00023125"/>
    </source>
</evidence>
<sequence>MYDLDLLKTFVCVIDAGGFTKGGERVNRTQSTVSQQIRKLEDQVGRALLVRHRACKEVQLTEDGERLMSYARRLVLLASEAQAVMQSGDGAGLVRLGVPEDFDVQRMMQLLSGFAGRHPRIRLDTVNGLSLDLKSRLANDDLDLALIKRNAGEGTALASWPEELVWVSGTQVDVYQTPLPLVVYAQGCIYRNRLIHTLESQGRAWRIAFSSQSLAGIQAAVSANLGISLLPRTAVLAGHRELSSTEGFGLPPASELALVSADRTQSQSQRLLIEYLLEQLHT</sequence>
<proteinExistence type="inferred from homology"/>
<dbReference type="AlphaFoldDB" id="A0A7Y8CBU3"/>
<dbReference type="InterPro" id="IPR036388">
    <property type="entry name" value="WH-like_DNA-bd_sf"/>
</dbReference>
<comment type="similarity">
    <text evidence="1">Belongs to the LysR transcriptional regulatory family.</text>
</comment>
<dbReference type="Gene3D" id="1.10.10.10">
    <property type="entry name" value="Winged helix-like DNA-binding domain superfamily/Winged helix DNA-binding domain"/>
    <property type="match status" value="1"/>
</dbReference>
<dbReference type="Pfam" id="PF00126">
    <property type="entry name" value="HTH_1"/>
    <property type="match status" value="1"/>
</dbReference>
<comment type="caution">
    <text evidence="6">The sequence shown here is derived from an EMBL/GenBank/DDBJ whole genome shotgun (WGS) entry which is preliminary data.</text>
</comment>
<dbReference type="InterPro" id="IPR000847">
    <property type="entry name" value="LysR_HTH_N"/>
</dbReference>
<gene>
    <name evidence="6" type="ORF">HX845_04885</name>
</gene>
<dbReference type="InterPro" id="IPR036390">
    <property type="entry name" value="WH_DNA-bd_sf"/>
</dbReference>
<dbReference type="EMBL" id="JACAQE010000001">
    <property type="protein sequence ID" value="NWC12973.1"/>
    <property type="molecule type" value="Genomic_DNA"/>
</dbReference>
<dbReference type="Proteomes" id="UP000517547">
    <property type="component" value="Unassembled WGS sequence"/>
</dbReference>
<protein>
    <submittedName>
        <fullName evidence="6">LysR family transcriptional regulator</fullName>
    </submittedName>
</protein>
<dbReference type="PANTHER" id="PTHR30579">
    <property type="entry name" value="TRANSCRIPTIONAL REGULATOR"/>
    <property type="match status" value="1"/>
</dbReference>
<evidence type="ECO:0000313" key="7">
    <source>
        <dbReference type="Proteomes" id="UP000517547"/>
    </source>
</evidence>
<dbReference type="RefSeq" id="WP_017127171.1">
    <property type="nucleotide sequence ID" value="NZ_JACAQE010000001.1"/>
</dbReference>
<dbReference type="GO" id="GO:0003700">
    <property type="term" value="F:DNA-binding transcription factor activity"/>
    <property type="evidence" value="ECO:0007669"/>
    <property type="project" value="InterPro"/>
</dbReference>
<dbReference type="GO" id="GO:0003677">
    <property type="term" value="F:DNA binding"/>
    <property type="evidence" value="ECO:0007669"/>
    <property type="project" value="UniProtKB-KW"/>
</dbReference>
<reference evidence="6 7" key="1">
    <citation type="submission" date="2020-04" db="EMBL/GenBank/DDBJ databases">
        <title>Molecular characterization of pseudomonads from Agaricus bisporus reveal novel blotch 2 pathogens in Western Europe.</title>
        <authorList>
            <person name="Taparia T."/>
            <person name="Krijger M."/>
            <person name="Haynes E."/>
            <person name="Elpinstone J.G."/>
            <person name="Noble R."/>
            <person name="Van Der Wolf J."/>
        </authorList>
    </citation>
    <scope>NUCLEOTIDE SEQUENCE [LARGE SCALE GENOMIC DNA]</scope>
    <source>
        <strain evidence="6 7">IPO3738</strain>
    </source>
</reference>